<dbReference type="InterPro" id="IPR027417">
    <property type="entry name" value="P-loop_NTPase"/>
</dbReference>
<evidence type="ECO:0000313" key="2">
    <source>
        <dbReference type="EMBL" id="GEB58768.1"/>
    </source>
</evidence>
<feature type="domain" description="NB-ARC" evidence="1">
    <location>
        <begin position="72"/>
        <end position="214"/>
    </location>
</feature>
<dbReference type="PRINTS" id="PR00364">
    <property type="entry name" value="DISEASERSIST"/>
</dbReference>
<name>A0A4Y3RP69_9ACTN</name>
<keyword evidence="3" id="KW-1185">Reference proteome</keyword>
<organism evidence="2 3">
    <name type="scientific">Streptomyces gardneri</name>
    <dbReference type="NCBI Taxonomy" id="66892"/>
    <lineage>
        <taxon>Bacteria</taxon>
        <taxon>Bacillati</taxon>
        <taxon>Actinomycetota</taxon>
        <taxon>Actinomycetes</taxon>
        <taxon>Kitasatosporales</taxon>
        <taxon>Streptomycetaceae</taxon>
        <taxon>Streptomyces</taxon>
    </lineage>
</organism>
<reference evidence="2 3" key="1">
    <citation type="submission" date="2019-06" db="EMBL/GenBank/DDBJ databases">
        <title>Whole genome shotgun sequence of Streptomyces gardneri NBRC 12865.</title>
        <authorList>
            <person name="Hosoyama A."/>
            <person name="Uohara A."/>
            <person name="Ohji S."/>
            <person name="Ichikawa N."/>
        </authorList>
    </citation>
    <scope>NUCLEOTIDE SEQUENCE [LARGE SCALE GENOMIC DNA]</scope>
    <source>
        <strain evidence="2 3">NBRC 12865</strain>
    </source>
</reference>
<dbReference type="PANTHER" id="PTHR35205">
    <property type="entry name" value="NB-ARC AND TPR DOMAIN PROTEIN"/>
    <property type="match status" value="1"/>
</dbReference>
<dbReference type="Gene3D" id="3.40.50.300">
    <property type="entry name" value="P-loop containing nucleotide triphosphate hydrolases"/>
    <property type="match status" value="1"/>
</dbReference>
<dbReference type="AlphaFoldDB" id="A0A4Y3RP69"/>
<gene>
    <name evidence="2" type="ORF">SGA01_43730</name>
</gene>
<evidence type="ECO:0000313" key="3">
    <source>
        <dbReference type="Proteomes" id="UP000315226"/>
    </source>
</evidence>
<protein>
    <recommendedName>
        <fullName evidence="1">NB-ARC domain-containing protein</fullName>
    </recommendedName>
</protein>
<dbReference type="Pfam" id="PF00931">
    <property type="entry name" value="NB-ARC"/>
    <property type="match status" value="1"/>
</dbReference>
<dbReference type="InterPro" id="IPR011990">
    <property type="entry name" value="TPR-like_helical_dom_sf"/>
</dbReference>
<dbReference type="PANTHER" id="PTHR35205:SF1">
    <property type="entry name" value="ZU5 DOMAIN-CONTAINING PROTEIN"/>
    <property type="match status" value="1"/>
</dbReference>
<dbReference type="InterPro" id="IPR002182">
    <property type="entry name" value="NB-ARC"/>
</dbReference>
<dbReference type="OrthoDB" id="580767at2"/>
<comment type="caution">
    <text evidence="2">The sequence shown here is derived from an EMBL/GenBank/DDBJ whole genome shotgun (WGS) entry which is preliminary data.</text>
</comment>
<dbReference type="Proteomes" id="UP000315226">
    <property type="component" value="Unassembled WGS sequence"/>
</dbReference>
<dbReference type="SUPFAM" id="SSF52540">
    <property type="entry name" value="P-loop containing nucleoside triphosphate hydrolases"/>
    <property type="match status" value="1"/>
</dbReference>
<sequence>MTGGAGRADASGDRSVAAGGGIGRVNTGDFVTQVENATLLPPEALTVSPAGLVHLPERTQLFVGRARELALLDEGVGIQVLCGLGGIGKSTLAARWAADRVADHTVVWWITAETPAELDAGLADLARAMQPGVVGVLPEDALRERALQWLATNHDWLLVLDNVSTPADLRPLLARVGSGRIVVTSRRASGWQDVARTVVLDVLDPEEAAELFTGVCASDDGLGPLCAELGHLPLALKQAAAYCAEAGITPRTYQGLLAEYPGEMFAATAEGGEAARTLARVWQVTLDRLTDTPRAALVLRIIAWWAPEGIPRRLLDPLGTPLEVTEAVRRLAAHSMITLRGGELSVHRLVQAVVRADPRESTGVARELATRVLHAGISLSGIGADRHTAVHVEALAGHTAPADDTDVAAELFETVALYLGRVTAADRALPLFVRALDSLRRIHGQDHPRTLEALQILALTVDMSDNGAQMAADMLTEGLAGQLRVFGPDDPRTLAARGHLARVLGASDPERAHALLRENVEHCHRALGPMHPQTISARYDLVIGSASATGADVAALEELVADAGRASPEDPLLRDNIKSSLIMRLAVAGDTDRALVLSAEAIEDSHRRYGPEDSRTLMARVVEADVLQHGGQAERARILIAALLEDCLRTVGECELTQLLRVMQA</sequence>
<dbReference type="Gene3D" id="1.25.40.10">
    <property type="entry name" value="Tetratricopeptide repeat domain"/>
    <property type="match status" value="1"/>
</dbReference>
<dbReference type="GO" id="GO:0043531">
    <property type="term" value="F:ADP binding"/>
    <property type="evidence" value="ECO:0007669"/>
    <property type="project" value="InterPro"/>
</dbReference>
<evidence type="ECO:0000259" key="1">
    <source>
        <dbReference type="Pfam" id="PF00931"/>
    </source>
</evidence>
<accession>A0A4Y3RP69</accession>
<proteinExistence type="predicted"/>
<dbReference type="RefSeq" id="WP_141298078.1">
    <property type="nucleotide sequence ID" value="NZ_BJMN01000028.1"/>
</dbReference>
<dbReference type="EMBL" id="BJMN01000028">
    <property type="protein sequence ID" value="GEB58768.1"/>
    <property type="molecule type" value="Genomic_DNA"/>
</dbReference>